<dbReference type="Proteomes" id="UP001596514">
    <property type="component" value="Unassembled WGS sequence"/>
</dbReference>
<evidence type="ECO:0000313" key="3">
    <source>
        <dbReference type="Proteomes" id="UP001596514"/>
    </source>
</evidence>
<evidence type="ECO:0000256" key="1">
    <source>
        <dbReference type="SAM" id="MobiDB-lite"/>
    </source>
</evidence>
<organism evidence="2 3">
    <name type="scientific">Streptosporangium amethystogenes subsp. fukuiense</name>
    <dbReference type="NCBI Taxonomy" id="698418"/>
    <lineage>
        <taxon>Bacteria</taxon>
        <taxon>Bacillati</taxon>
        <taxon>Actinomycetota</taxon>
        <taxon>Actinomycetes</taxon>
        <taxon>Streptosporangiales</taxon>
        <taxon>Streptosporangiaceae</taxon>
        <taxon>Streptosporangium</taxon>
    </lineage>
</organism>
<comment type="caution">
    <text evidence="2">The sequence shown here is derived from an EMBL/GenBank/DDBJ whole genome shotgun (WGS) entry which is preliminary data.</text>
</comment>
<sequence length="69" mass="7842">MDKPNPDEPLTVTYTTPEGKKRRPVTREQMENGQFGRLLNRMADKEKAWDIAVLTADGEDIAETLTCFT</sequence>
<evidence type="ECO:0000313" key="2">
    <source>
        <dbReference type="EMBL" id="MFC7603698.1"/>
    </source>
</evidence>
<protein>
    <submittedName>
        <fullName evidence="2">Uncharacterized protein</fullName>
    </submittedName>
</protein>
<dbReference type="EMBL" id="JBHTEE010000001">
    <property type="protein sequence ID" value="MFC7603698.1"/>
    <property type="molecule type" value="Genomic_DNA"/>
</dbReference>
<keyword evidence="3" id="KW-1185">Reference proteome</keyword>
<accession>A0ABW2T4Y2</accession>
<dbReference type="RefSeq" id="WP_343981933.1">
    <property type="nucleotide sequence ID" value="NZ_BAAAGK010000233.1"/>
</dbReference>
<feature type="region of interest" description="Disordered" evidence="1">
    <location>
        <begin position="1"/>
        <end position="25"/>
    </location>
</feature>
<name>A0ABW2T4Y2_9ACTN</name>
<reference evidence="3" key="1">
    <citation type="journal article" date="2019" name="Int. J. Syst. Evol. Microbiol.">
        <title>The Global Catalogue of Microorganisms (GCM) 10K type strain sequencing project: providing services to taxonomists for standard genome sequencing and annotation.</title>
        <authorList>
            <consortium name="The Broad Institute Genomics Platform"/>
            <consortium name="The Broad Institute Genome Sequencing Center for Infectious Disease"/>
            <person name="Wu L."/>
            <person name="Ma J."/>
        </authorList>
    </citation>
    <scope>NUCLEOTIDE SEQUENCE [LARGE SCALE GENOMIC DNA]</scope>
    <source>
        <strain evidence="3">JCM 10083</strain>
    </source>
</reference>
<gene>
    <name evidence="2" type="ORF">ACFQVD_26645</name>
</gene>
<proteinExistence type="predicted"/>